<dbReference type="EMBL" id="DSLA01000127">
    <property type="protein sequence ID" value="HEH36053.1"/>
    <property type="molecule type" value="Genomic_DNA"/>
</dbReference>
<comment type="caution">
    <text evidence="2">The sequence shown here is derived from an EMBL/GenBank/DDBJ whole genome shotgun (WGS) entry which is preliminary data.</text>
</comment>
<protein>
    <submittedName>
        <fullName evidence="2">Uncharacterized protein</fullName>
    </submittedName>
</protein>
<feature type="transmembrane region" description="Helical" evidence="1">
    <location>
        <begin position="103"/>
        <end position="124"/>
    </location>
</feature>
<dbReference type="AlphaFoldDB" id="A0A7J2TKD6"/>
<feature type="transmembrane region" description="Helical" evidence="1">
    <location>
        <begin position="26"/>
        <end position="47"/>
    </location>
</feature>
<keyword evidence="1" id="KW-1133">Transmembrane helix</keyword>
<organism evidence="2">
    <name type="scientific">Archaeoglobus fulgidus</name>
    <dbReference type="NCBI Taxonomy" id="2234"/>
    <lineage>
        <taxon>Archaea</taxon>
        <taxon>Methanobacteriati</taxon>
        <taxon>Methanobacteriota</taxon>
        <taxon>Archaeoglobi</taxon>
        <taxon>Archaeoglobales</taxon>
        <taxon>Archaeoglobaceae</taxon>
        <taxon>Archaeoglobus</taxon>
    </lineage>
</organism>
<gene>
    <name evidence="2" type="ORF">ENP88_07985</name>
</gene>
<evidence type="ECO:0000313" key="2">
    <source>
        <dbReference type="EMBL" id="HEH36053.1"/>
    </source>
</evidence>
<name>A0A7J2TKD6_ARCFL</name>
<reference evidence="2" key="1">
    <citation type="journal article" date="2020" name="mSystems">
        <title>Genome- and Community-Level Interaction Insights into Carbon Utilization and Element Cycling Functions of Hydrothermarchaeota in Hydrothermal Sediment.</title>
        <authorList>
            <person name="Zhou Z."/>
            <person name="Liu Y."/>
            <person name="Xu W."/>
            <person name="Pan J."/>
            <person name="Luo Z.H."/>
            <person name="Li M."/>
        </authorList>
    </citation>
    <scope>NUCLEOTIDE SEQUENCE [LARGE SCALE GENOMIC DNA]</scope>
    <source>
        <strain evidence="2">SpSt-26</strain>
    </source>
</reference>
<keyword evidence="1" id="KW-0812">Transmembrane</keyword>
<feature type="transmembrane region" description="Helical" evidence="1">
    <location>
        <begin position="67"/>
        <end position="83"/>
    </location>
</feature>
<accession>A0A7J2TKD6</accession>
<evidence type="ECO:0000256" key="1">
    <source>
        <dbReference type="SAM" id="Phobius"/>
    </source>
</evidence>
<keyword evidence="1" id="KW-0472">Membrane</keyword>
<sequence length="126" mass="13706">MQLCGSNWYYTVPEFDLNDGNDDCKYYNATAGIAMGILGLIVSLRMISGFIGEEKDESTPETLKETAIALSSVMVAPYLYQVFANVCNRISEIPMQNIDFTGFFASIIALIAAGALLGTISSFFGF</sequence>
<proteinExistence type="predicted"/>